<organism evidence="10 11">
    <name type="scientific">Pinctada imbricata</name>
    <name type="common">Atlantic pearl-oyster</name>
    <name type="synonym">Pinctada martensii</name>
    <dbReference type="NCBI Taxonomy" id="66713"/>
    <lineage>
        <taxon>Eukaryota</taxon>
        <taxon>Metazoa</taxon>
        <taxon>Spiralia</taxon>
        <taxon>Lophotrochozoa</taxon>
        <taxon>Mollusca</taxon>
        <taxon>Bivalvia</taxon>
        <taxon>Autobranchia</taxon>
        <taxon>Pteriomorphia</taxon>
        <taxon>Pterioida</taxon>
        <taxon>Pterioidea</taxon>
        <taxon>Pteriidae</taxon>
        <taxon>Pinctada</taxon>
    </lineage>
</organism>
<dbReference type="GO" id="GO:0045944">
    <property type="term" value="P:positive regulation of transcription by RNA polymerase II"/>
    <property type="evidence" value="ECO:0007669"/>
    <property type="project" value="TreeGrafter"/>
</dbReference>
<keyword evidence="6" id="KW-0804">Transcription</keyword>
<dbReference type="SMART" id="SM00353">
    <property type="entry name" value="HLH"/>
    <property type="match status" value="1"/>
</dbReference>
<feature type="region of interest" description="Disordered" evidence="8">
    <location>
        <begin position="96"/>
        <end position="125"/>
    </location>
</feature>
<dbReference type="CDD" id="cd19715">
    <property type="entry name" value="bHLH_TS_amos_like"/>
    <property type="match status" value="1"/>
</dbReference>
<reference evidence="10" key="1">
    <citation type="submission" date="2019-08" db="EMBL/GenBank/DDBJ databases">
        <title>The improved chromosome-level genome for the pearl oyster Pinctada fucata martensii using PacBio sequencing and Hi-C.</title>
        <authorList>
            <person name="Zheng Z."/>
        </authorList>
    </citation>
    <scope>NUCLEOTIDE SEQUENCE</scope>
    <source>
        <strain evidence="10">ZZ-2019</strain>
        <tissue evidence="10">Adductor muscle</tissue>
    </source>
</reference>
<keyword evidence="2" id="KW-0217">Developmental protein</keyword>
<dbReference type="GO" id="GO:0007423">
    <property type="term" value="P:sensory organ development"/>
    <property type="evidence" value="ECO:0007669"/>
    <property type="project" value="TreeGrafter"/>
</dbReference>
<feature type="domain" description="BHLH" evidence="9">
    <location>
        <begin position="129"/>
        <end position="181"/>
    </location>
</feature>
<comment type="caution">
    <text evidence="10">The sequence shown here is derived from an EMBL/GenBank/DDBJ whole genome shotgun (WGS) entry which is preliminary data.</text>
</comment>
<dbReference type="InterPro" id="IPR036638">
    <property type="entry name" value="HLH_DNA-bd_sf"/>
</dbReference>
<keyword evidence="3" id="KW-0221">Differentiation</keyword>
<evidence type="ECO:0000256" key="5">
    <source>
        <dbReference type="ARBA" id="ARBA00023015"/>
    </source>
</evidence>
<dbReference type="Proteomes" id="UP001186944">
    <property type="component" value="Unassembled WGS sequence"/>
</dbReference>
<dbReference type="InterPro" id="IPR011598">
    <property type="entry name" value="bHLH_dom"/>
</dbReference>
<dbReference type="GO" id="GO:0061564">
    <property type="term" value="P:axon development"/>
    <property type="evidence" value="ECO:0007669"/>
    <property type="project" value="TreeGrafter"/>
</dbReference>
<dbReference type="PROSITE" id="PS50888">
    <property type="entry name" value="BHLH"/>
    <property type="match status" value="1"/>
</dbReference>
<sequence>MLQNTDALDSIQSRELVTNNVYPQGDSSFQQLTIALGQLSNIPENEDLVSFGSPKSYLASDSDCTPMSTPCTPLSPGYTNNGNRFLFPGERGYQIQNNSSSTDNSATATKSHKIKRRSTAPASKDVMKRRRLAANARERRRMESLNVAFDRLRAVIPSIGENQKLSKYETLQMAQSYIGALQELLVKD</sequence>
<keyword evidence="5" id="KW-0805">Transcription regulation</keyword>
<keyword evidence="7" id="KW-0539">Nucleus</keyword>
<dbReference type="SUPFAM" id="SSF47459">
    <property type="entry name" value="HLH, helix-loop-helix DNA-binding domain"/>
    <property type="match status" value="1"/>
</dbReference>
<dbReference type="AlphaFoldDB" id="A0AA88Y0X0"/>
<protein>
    <recommendedName>
        <fullName evidence="9">BHLH domain-containing protein</fullName>
    </recommendedName>
</protein>
<keyword evidence="11" id="KW-1185">Reference proteome</keyword>
<keyword evidence="4" id="KW-0524">Neurogenesis</keyword>
<name>A0AA88Y0X0_PINIB</name>
<dbReference type="GO" id="GO:0005634">
    <property type="term" value="C:nucleus"/>
    <property type="evidence" value="ECO:0007669"/>
    <property type="project" value="UniProtKB-SubCell"/>
</dbReference>
<evidence type="ECO:0000256" key="4">
    <source>
        <dbReference type="ARBA" id="ARBA00022902"/>
    </source>
</evidence>
<evidence type="ECO:0000256" key="8">
    <source>
        <dbReference type="SAM" id="MobiDB-lite"/>
    </source>
</evidence>
<evidence type="ECO:0000256" key="1">
    <source>
        <dbReference type="ARBA" id="ARBA00004123"/>
    </source>
</evidence>
<evidence type="ECO:0000256" key="6">
    <source>
        <dbReference type="ARBA" id="ARBA00023163"/>
    </source>
</evidence>
<evidence type="ECO:0000313" key="10">
    <source>
        <dbReference type="EMBL" id="KAK3091665.1"/>
    </source>
</evidence>
<dbReference type="FunFam" id="4.10.280.10:FF:000025">
    <property type="entry name" value="protein atonal homolog 7"/>
    <property type="match status" value="1"/>
</dbReference>
<evidence type="ECO:0000256" key="2">
    <source>
        <dbReference type="ARBA" id="ARBA00022473"/>
    </source>
</evidence>
<gene>
    <name evidence="10" type="ORF">FSP39_021665</name>
</gene>
<dbReference type="InterPro" id="IPR050359">
    <property type="entry name" value="bHLH_transcription_factors"/>
</dbReference>
<dbReference type="PANTHER" id="PTHR19290">
    <property type="entry name" value="BASIC HELIX-LOOP-HELIX PROTEIN NEUROGENIN-RELATED"/>
    <property type="match status" value="1"/>
</dbReference>
<evidence type="ECO:0000256" key="7">
    <source>
        <dbReference type="ARBA" id="ARBA00023242"/>
    </source>
</evidence>
<dbReference type="PANTHER" id="PTHR19290:SF162">
    <property type="entry name" value="TRANSCRIPTION FACTOR ATOH7"/>
    <property type="match status" value="1"/>
</dbReference>
<comment type="subcellular location">
    <subcellularLocation>
        <location evidence="1">Nucleus</location>
    </subcellularLocation>
</comment>
<dbReference type="EMBL" id="VSWD01000010">
    <property type="protein sequence ID" value="KAK3091665.1"/>
    <property type="molecule type" value="Genomic_DNA"/>
</dbReference>
<dbReference type="Gene3D" id="4.10.280.10">
    <property type="entry name" value="Helix-loop-helix DNA-binding domain"/>
    <property type="match status" value="1"/>
</dbReference>
<dbReference type="GO" id="GO:0070888">
    <property type="term" value="F:E-box binding"/>
    <property type="evidence" value="ECO:0007669"/>
    <property type="project" value="TreeGrafter"/>
</dbReference>
<feature type="compositionally biased region" description="Low complexity" evidence="8">
    <location>
        <begin position="97"/>
        <end position="109"/>
    </location>
</feature>
<evidence type="ECO:0000256" key="3">
    <source>
        <dbReference type="ARBA" id="ARBA00022782"/>
    </source>
</evidence>
<evidence type="ECO:0000313" key="11">
    <source>
        <dbReference type="Proteomes" id="UP001186944"/>
    </source>
</evidence>
<dbReference type="GO" id="GO:0000981">
    <property type="term" value="F:DNA-binding transcription factor activity, RNA polymerase II-specific"/>
    <property type="evidence" value="ECO:0007669"/>
    <property type="project" value="TreeGrafter"/>
</dbReference>
<dbReference type="GO" id="GO:0046983">
    <property type="term" value="F:protein dimerization activity"/>
    <property type="evidence" value="ECO:0007669"/>
    <property type="project" value="InterPro"/>
</dbReference>
<accession>A0AA88Y0X0</accession>
<evidence type="ECO:0000259" key="9">
    <source>
        <dbReference type="PROSITE" id="PS50888"/>
    </source>
</evidence>
<proteinExistence type="predicted"/>
<dbReference type="Pfam" id="PF00010">
    <property type="entry name" value="HLH"/>
    <property type="match status" value="1"/>
</dbReference>